<dbReference type="Proteomes" id="UP000001357">
    <property type="component" value="Unassembled WGS sequence"/>
</dbReference>
<dbReference type="PANTHER" id="PTHR10668:SF103">
    <property type="entry name" value="PYRIDINE NUCLEOTIDE-DISULFIDE OXIDOREDUCTASE DOMAIN-CONTAINING PROTEIN 2"/>
    <property type="match status" value="1"/>
</dbReference>
<dbReference type="GO" id="GO:0005759">
    <property type="term" value="C:mitochondrial matrix"/>
    <property type="evidence" value="ECO:0007669"/>
    <property type="project" value="UniProtKB-SubCell"/>
</dbReference>
<keyword evidence="8" id="KW-1185">Reference proteome</keyword>
<sequence>MRGSGLQLLRKATLTVANTRRRASSATGSDKYDAVIVGGGHNGLTCAAYLAQKGVRVLVLERNDWIGGAAVTGEIVPGFKFSRASYLAGLLRPQIIKDLDLHRHGLEYLPRDPSSFTPGEPGGPYEGQGLFFWQDAAKTRASIEQFSRTDADALEEYEDVLAGLRDVVQPLLDHPPLANETVRNKDLSGYHHCRACVRALQRKELIPLYYELLTAPAAHILGRYFESDILKTTLATDAVIGSLAAPSEPGSGYVLLHHVMGEAAGRQGVWAYVRGGMGQVSQAIASAAREAGAEIQTGALVDQILTDGSGNVHGVRAVINGEPTVIHADMVAANCNPHHLVTNLLSDCPLPKDFVRHVERADYSCGAFKINCAVSELPQFIGFEGGAEPQAHHRGTIHFENHMQQIEDAAAEAKRGEAASRPVIEMTIPSAVDNTLAPEGQHVVQLFVQYAPYEAGQASGRGWHDPAFKKAFVDRVFGVIDRFAPNFSKSVIGMDALSPVDLEEQFHLHRGNIFHGALGLHQLSFMRPAPGYSSYRMPPKGLYLCGSGASPGGGVMGAPGRNAARIMLSDR</sequence>
<proteinExistence type="inferred from homology"/>
<name>A9UWP6_MONBE</name>
<dbReference type="InParanoid" id="A9UWP6"/>
<dbReference type="PANTHER" id="PTHR10668">
    <property type="entry name" value="PHYTOENE DEHYDROGENASE"/>
    <property type="match status" value="1"/>
</dbReference>
<dbReference type="Pfam" id="PF01593">
    <property type="entry name" value="Amino_oxidase"/>
    <property type="match status" value="1"/>
</dbReference>
<evidence type="ECO:0000256" key="3">
    <source>
        <dbReference type="ARBA" id="ARBA00037217"/>
    </source>
</evidence>
<reference evidence="7 8" key="1">
    <citation type="journal article" date="2008" name="Nature">
        <title>The genome of the choanoflagellate Monosiga brevicollis and the origin of metazoans.</title>
        <authorList>
            <consortium name="JGI Sequencing"/>
            <person name="King N."/>
            <person name="Westbrook M.J."/>
            <person name="Young S.L."/>
            <person name="Kuo A."/>
            <person name="Abedin M."/>
            <person name="Chapman J."/>
            <person name="Fairclough S."/>
            <person name="Hellsten U."/>
            <person name="Isogai Y."/>
            <person name="Letunic I."/>
            <person name="Marr M."/>
            <person name="Pincus D."/>
            <person name="Putnam N."/>
            <person name="Rokas A."/>
            <person name="Wright K.J."/>
            <person name="Zuzow R."/>
            <person name="Dirks W."/>
            <person name="Good M."/>
            <person name="Goodstein D."/>
            <person name="Lemons D."/>
            <person name="Li W."/>
            <person name="Lyons J.B."/>
            <person name="Morris A."/>
            <person name="Nichols S."/>
            <person name="Richter D.J."/>
            <person name="Salamov A."/>
            <person name="Bork P."/>
            <person name="Lim W.A."/>
            <person name="Manning G."/>
            <person name="Miller W.T."/>
            <person name="McGinnis W."/>
            <person name="Shapiro H."/>
            <person name="Tjian R."/>
            <person name="Grigoriev I.V."/>
            <person name="Rokhsar D."/>
        </authorList>
    </citation>
    <scope>NUCLEOTIDE SEQUENCE [LARGE SCALE GENOMIC DNA]</scope>
    <source>
        <strain evidence="8">MX1 / ATCC 50154</strain>
    </source>
</reference>
<dbReference type="KEGG" id="mbr:MONBRDRAFT_16518"/>
<evidence type="ECO:0000256" key="5">
    <source>
        <dbReference type="ARBA" id="ARBA00040298"/>
    </source>
</evidence>
<gene>
    <name evidence="7" type="ORF">MONBRDRAFT_16518</name>
</gene>
<dbReference type="InterPro" id="IPR036188">
    <property type="entry name" value="FAD/NAD-bd_sf"/>
</dbReference>
<comment type="subcellular location">
    <subcellularLocation>
        <location evidence="1">Mitochondrion matrix</location>
    </subcellularLocation>
</comment>
<evidence type="ECO:0000313" key="7">
    <source>
        <dbReference type="EMBL" id="EDQ90250.1"/>
    </source>
</evidence>
<dbReference type="RefSeq" id="XP_001745017.1">
    <property type="nucleotide sequence ID" value="XM_001744965.1"/>
</dbReference>
<dbReference type="GeneID" id="5890352"/>
<dbReference type="eggNOG" id="KOG4254">
    <property type="taxonomic scope" value="Eukaryota"/>
</dbReference>
<dbReference type="Gene3D" id="3.50.50.60">
    <property type="entry name" value="FAD/NAD(P)-binding domain"/>
    <property type="match status" value="2"/>
</dbReference>
<evidence type="ECO:0000256" key="4">
    <source>
        <dbReference type="ARBA" id="ARBA00038825"/>
    </source>
</evidence>
<dbReference type="OMA" id="GLYHCGS"/>
<dbReference type="InterPro" id="IPR002937">
    <property type="entry name" value="Amino_oxidase"/>
</dbReference>
<comment type="function">
    <text evidence="3">Probable oxidoreductase that may play a role as regulator of mitochondrial function.</text>
</comment>
<dbReference type="AlphaFoldDB" id="A9UWP6"/>
<organism evidence="7 8">
    <name type="scientific">Monosiga brevicollis</name>
    <name type="common">Choanoflagellate</name>
    <dbReference type="NCBI Taxonomy" id="81824"/>
    <lineage>
        <taxon>Eukaryota</taxon>
        <taxon>Choanoflagellata</taxon>
        <taxon>Craspedida</taxon>
        <taxon>Salpingoecidae</taxon>
        <taxon>Monosiga</taxon>
    </lineage>
</organism>
<evidence type="ECO:0000259" key="6">
    <source>
        <dbReference type="Pfam" id="PF01593"/>
    </source>
</evidence>
<protein>
    <recommendedName>
        <fullName evidence="5">Pyridine nucleotide-disulfide oxidoreductase domain-containing protein 2</fullName>
    </recommendedName>
</protein>
<evidence type="ECO:0000313" key="8">
    <source>
        <dbReference type="Proteomes" id="UP000001357"/>
    </source>
</evidence>
<comment type="subunit">
    <text evidence="4">Interacts with COX5B; this interaction may contribute to localize PYROXD2 to the inner face of the inner mitochondrial membrane.</text>
</comment>
<dbReference type="SUPFAM" id="SSF51905">
    <property type="entry name" value="FAD/NAD(P)-binding domain"/>
    <property type="match status" value="1"/>
</dbReference>
<evidence type="ECO:0000256" key="2">
    <source>
        <dbReference type="ARBA" id="ARBA00006046"/>
    </source>
</evidence>
<dbReference type="GO" id="GO:0016491">
    <property type="term" value="F:oxidoreductase activity"/>
    <property type="evidence" value="ECO:0007669"/>
    <property type="project" value="InterPro"/>
</dbReference>
<dbReference type="EMBL" id="CH991548">
    <property type="protein sequence ID" value="EDQ90250.1"/>
    <property type="molecule type" value="Genomic_DNA"/>
</dbReference>
<dbReference type="FunCoup" id="A9UWP6">
    <property type="interactions" value="156"/>
</dbReference>
<feature type="domain" description="Amine oxidase" evidence="6">
    <location>
        <begin position="252"/>
        <end position="363"/>
    </location>
</feature>
<evidence type="ECO:0000256" key="1">
    <source>
        <dbReference type="ARBA" id="ARBA00004305"/>
    </source>
</evidence>
<dbReference type="Pfam" id="PF13450">
    <property type="entry name" value="NAD_binding_8"/>
    <property type="match status" value="1"/>
</dbReference>
<accession>A9UWP6</accession>
<dbReference type="STRING" id="81824.A9UWP6"/>
<comment type="similarity">
    <text evidence="2">Belongs to the carotenoid/retinoid oxidoreductase family.</text>
</comment>